<proteinExistence type="predicted"/>
<protein>
    <submittedName>
        <fullName evidence="4">BMP family ABC transporter substrate-binding protein</fullName>
    </submittedName>
</protein>
<dbReference type="InterPro" id="IPR003760">
    <property type="entry name" value="PnrA-like"/>
</dbReference>
<evidence type="ECO:0000313" key="5">
    <source>
        <dbReference type="Proteomes" id="UP000221168"/>
    </source>
</evidence>
<evidence type="ECO:0000259" key="3">
    <source>
        <dbReference type="Pfam" id="PF02608"/>
    </source>
</evidence>
<dbReference type="Pfam" id="PF02608">
    <property type="entry name" value="Bmp"/>
    <property type="match status" value="1"/>
</dbReference>
<accession>A0A2G1QK55</accession>
<dbReference type="RefSeq" id="WP_099307631.1">
    <property type="nucleotide sequence ID" value="NZ_PDVP01000012.1"/>
</dbReference>
<organism evidence="4 5">
    <name type="scientific">Zhengella mangrovi</name>
    <dbReference type="NCBI Taxonomy" id="1982044"/>
    <lineage>
        <taxon>Bacteria</taxon>
        <taxon>Pseudomonadati</taxon>
        <taxon>Pseudomonadota</taxon>
        <taxon>Alphaproteobacteria</taxon>
        <taxon>Hyphomicrobiales</taxon>
        <taxon>Notoacmeibacteraceae</taxon>
        <taxon>Zhengella</taxon>
    </lineage>
</organism>
<reference evidence="4 5" key="1">
    <citation type="submission" date="2017-10" db="EMBL/GenBank/DDBJ databases">
        <title>Sedimentibacterium mangrovi gen. nov., sp. nov., a novel member of family Phyllobacteriacea isolated from mangrove sediment.</title>
        <authorList>
            <person name="Liao H."/>
            <person name="Tian Y."/>
        </authorList>
    </citation>
    <scope>NUCLEOTIDE SEQUENCE [LARGE SCALE GENOMIC DNA]</scope>
    <source>
        <strain evidence="4 5">X9-2-2</strain>
    </source>
</reference>
<keyword evidence="1 2" id="KW-0732">Signal</keyword>
<dbReference type="EMBL" id="PDVP01000012">
    <property type="protein sequence ID" value="PHP65844.1"/>
    <property type="molecule type" value="Genomic_DNA"/>
</dbReference>
<dbReference type="PANTHER" id="PTHR43208:SF1">
    <property type="entry name" value="ABC TRANSPORTER SUBSTRATE-BINDING PROTEIN"/>
    <property type="match status" value="1"/>
</dbReference>
<evidence type="ECO:0000256" key="2">
    <source>
        <dbReference type="SAM" id="SignalP"/>
    </source>
</evidence>
<feature type="chain" id="PRO_5013619078" evidence="2">
    <location>
        <begin position="25"/>
        <end position="359"/>
    </location>
</feature>
<comment type="caution">
    <text evidence="4">The sequence shown here is derived from an EMBL/GenBank/DDBJ whole genome shotgun (WGS) entry which is preliminary data.</text>
</comment>
<evidence type="ECO:0000313" key="4">
    <source>
        <dbReference type="EMBL" id="PHP65844.1"/>
    </source>
</evidence>
<evidence type="ECO:0000256" key="1">
    <source>
        <dbReference type="ARBA" id="ARBA00022729"/>
    </source>
</evidence>
<dbReference type="Gene3D" id="3.40.50.2300">
    <property type="match status" value="2"/>
</dbReference>
<dbReference type="Proteomes" id="UP000221168">
    <property type="component" value="Unassembled WGS sequence"/>
</dbReference>
<keyword evidence="5" id="KW-1185">Reference proteome</keyword>
<sequence length="359" mass="39097">MKKLILSLATATALTAAATTAAMAQMDKVKACFIYVGPIGDFGWSYQHDQGRLAVEKELGDKVETAYLESVPEGADAERAIERFARSGCNIVFTTSFGYMDATNKVAAKFPDVKFEHATGYKREHPNVSTYNSRFYEGRYVQGVIAASLSKAGTAGYIASFPIPEVVMGINAFMLGAQSVNKDFKVKVVWANTWFDPGKEADAAKALIDQGADIITQHTDSTAPMQVASERGIKAFGQASDMIKFGPETQLTSIIDNWSPYYIKRVKAVLDGTWEQVDVWAGMPEGEVVMAPYTNMPDDVKAKAEAVEAKIKSGEFNPFTGPVNKQDGTPWLKDGEVSDDGTLLGMNFYVEGVDDKLPQ</sequence>
<dbReference type="GO" id="GO:0005886">
    <property type="term" value="C:plasma membrane"/>
    <property type="evidence" value="ECO:0007669"/>
    <property type="project" value="InterPro"/>
</dbReference>
<name>A0A2G1QK55_9HYPH</name>
<feature type="signal peptide" evidence="2">
    <location>
        <begin position="1"/>
        <end position="24"/>
    </location>
</feature>
<gene>
    <name evidence="4" type="ORF">CSC94_17340</name>
</gene>
<dbReference type="PANTHER" id="PTHR43208">
    <property type="entry name" value="ABC TRANSPORTER SUBSTRATE-BINDING PROTEIN"/>
    <property type="match status" value="1"/>
</dbReference>
<dbReference type="OrthoDB" id="9781639at2"/>
<dbReference type="InterPro" id="IPR052910">
    <property type="entry name" value="ABC-Purine-Binding"/>
</dbReference>
<dbReference type="CDD" id="cd19963">
    <property type="entry name" value="PBP1_BMP-like"/>
    <property type="match status" value="1"/>
</dbReference>
<dbReference type="AlphaFoldDB" id="A0A2G1QK55"/>
<feature type="domain" description="ABC transporter substrate-binding protein PnrA-like" evidence="3">
    <location>
        <begin position="28"/>
        <end position="315"/>
    </location>
</feature>